<proteinExistence type="predicted"/>
<dbReference type="Proteomes" id="UP001195483">
    <property type="component" value="Unassembled WGS sequence"/>
</dbReference>
<protein>
    <submittedName>
        <fullName evidence="1">Uncharacterized protein</fullName>
    </submittedName>
</protein>
<evidence type="ECO:0000313" key="1">
    <source>
        <dbReference type="EMBL" id="KAK3583358.1"/>
    </source>
</evidence>
<organism evidence="1 2">
    <name type="scientific">Potamilus streckersoni</name>
    <dbReference type="NCBI Taxonomy" id="2493646"/>
    <lineage>
        <taxon>Eukaryota</taxon>
        <taxon>Metazoa</taxon>
        <taxon>Spiralia</taxon>
        <taxon>Lophotrochozoa</taxon>
        <taxon>Mollusca</taxon>
        <taxon>Bivalvia</taxon>
        <taxon>Autobranchia</taxon>
        <taxon>Heteroconchia</taxon>
        <taxon>Palaeoheterodonta</taxon>
        <taxon>Unionida</taxon>
        <taxon>Unionoidea</taxon>
        <taxon>Unionidae</taxon>
        <taxon>Ambleminae</taxon>
        <taxon>Lampsilini</taxon>
        <taxon>Potamilus</taxon>
    </lineage>
</organism>
<sequence length="268" mass="31030">MERIKKTRSRTFSPRLPILNSSIVNKRYTDLLACNDENEHRYWGVLVLPSNRVLLIDRSHNQCRIFDSYIGNHLTDFDLKSEPFGACVLNENQPQGVQVAVAVWNGEIQILSLCSNVQDTNTRRMKTIKTKLECCHSLATWTNDKLVLSGEYNSKLCCVLFQWEIRQPKKFILFVNTEVTRYTQASSRSVTINLECISLFLALMMSLKELFIVVKYWMGSVYSNIRFPICLLLVELQKISREISVSLMSAQQASTWLMAVEISYKFYE</sequence>
<dbReference type="AlphaFoldDB" id="A0AAE0S1I2"/>
<gene>
    <name evidence="1" type="ORF">CHS0354_038977</name>
</gene>
<comment type="caution">
    <text evidence="1">The sequence shown here is derived from an EMBL/GenBank/DDBJ whole genome shotgun (WGS) entry which is preliminary data.</text>
</comment>
<evidence type="ECO:0000313" key="2">
    <source>
        <dbReference type="Proteomes" id="UP001195483"/>
    </source>
</evidence>
<accession>A0AAE0S1I2</accession>
<keyword evidence="2" id="KW-1185">Reference proteome</keyword>
<dbReference type="EMBL" id="JAEAOA010002269">
    <property type="protein sequence ID" value="KAK3583358.1"/>
    <property type="molecule type" value="Genomic_DNA"/>
</dbReference>
<reference evidence="1" key="1">
    <citation type="journal article" date="2021" name="Genome Biol. Evol.">
        <title>A High-Quality Reference Genome for a Parasitic Bivalve with Doubly Uniparental Inheritance (Bivalvia: Unionida).</title>
        <authorList>
            <person name="Smith C.H."/>
        </authorList>
    </citation>
    <scope>NUCLEOTIDE SEQUENCE</scope>
    <source>
        <strain evidence="1">CHS0354</strain>
    </source>
</reference>
<name>A0AAE0S1I2_9BIVA</name>
<reference evidence="1" key="3">
    <citation type="submission" date="2023-05" db="EMBL/GenBank/DDBJ databases">
        <authorList>
            <person name="Smith C.H."/>
        </authorList>
    </citation>
    <scope>NUCLEOTIDE SEQUENCE</scope>
    <source>
        <strain evidence="1">CHS0354</strain>
        <tissue evidence="1">Mantle</tissue>
    </source>
</reference>
<reference evidence="1" key="2">
    <citation type="journal article" date="2021" name="Genome Biol. Evol.">
        <title>Developing a high-quality reference genome for a parasitic bivalve with doubly uniparental inheritance (Bivalvia: Unionida).</title>
        <authorList>
            <person name="Smith C.H."/>
        </authorList>
    </citation>
    <scope>NUCLEOTIDE SEQUENCE</scope>
    <source>
        <strain evidence="1">CHS0354</strain>
        <tissue evidence="1">Mantle</tissue>
    </source>
</reference>